<dbReference type="STRING" id="670483.S7PWW9"/>
<protein>
    <submittedName>
        <fullName evidence="1">Uncharacterized protein</fullName>
    </submittedName>
</protein>
<dbReference type="RefSeq" id="XP_007869145.1">
    <property type="nucleotide sequence ID" value="XM_007870954.1"/>
</dbReference>
<keyword evidence="2" id="KW-1185">Reference proteome</keyword>
<proteinExistence type="predicted"/>
<dbReference type="HOGENOM" id="CLU_2242902_0_0_1"/>
<accession>S7PWW9</accession>
<gene>
    <name evidence="1" type="ORF">GLOTRDRAFT_19198</name>
</gene>
<organism evidence="1 2">
    <name type="scientific">Gloeophyllum trabeum (strain ATCC 11539 / FP-39264 / Madison 617)</name>
    <name type="common">Brown rot fungus</name>
    <dbReference type="NCBI Taxonomy" id="670483"/>
    <lineage>
        <taxon>Eukaryota</taxon>
        <taxon>Fungi</taxon>
        <taxon>Dikarya</taxon>
        <taxon>Basidiomycota</taxon>
        <taxon>Agaricomycotina</taxon>
        <taxon>Agaricomycetes</taxon>
        <taxon>Gloeophyllales</taxon>
        <taxon>Gloeophyllaceae</taxon>
        <taxon>Gloeophyllum</taxon>
    </lineage>
</organism>
<feature type="non-terminal residue" evidence="1">
    <location>
        <position position="1"/>
    </location>
</feature>
<sequence length="105" mass="12230">LKLLDELDRFARASADHIALATIRETRLGLERLISKMDSLEAGFDRIAERSLLSSSRLSMSRRRASELEEHAYAEQLQSIQREKSEQEHRFEQERAAYLAEIDRL</sequence>
<dbReference type="EMBL" id="KB469308">
    <property type="protein sequence ID" value="EPQ52116.1"/>
    <property type="molecule type" value="Genomic_DNA"/>
</dbReference>
<name>S7PWW9_GLOTA</name>
<evidence type="ECO:0000313" key="2">
    <source>
        <dbReference type="Proteomes" id="UP000030669"/>
    </source>
</evidence>
<evidence type="ECO:0000313" key="1">
    <source>
        <dbReference type="EMBL" id="EPQ52116.1"/>
    </source>
</evidence>
<dbReference type="GeneID" id="19304973"/>
<reference evidence="1 2" key="1">
    <citation type="journal article" date="2012" name="Science">
        <title>The Paleozoic origin of enzymatic lignin decomposition reconstructed from 31 fungal genomes.</title>
        <authorList>
            <person name="Floudas D."/>
            <person name="Binder M."/>
            <person name="Riley R."/>
            <person name="Barry K."/>
            <person name="Blanchette R.A."/>
            <person name="Henrissat B."/>
            <person name="Martinez A.T."/>
            <person name="Otillar R."/>
            <person name="Spatafora J.W."/>
            <person name="Yadav J.S."/>
            <person name="Aerts A."/>
            <person name="Benoit I."/>
            <person name="Boyd A."/>
            <person name="Carlson A."/>
            <person name="Copeland A."/>
            <person name="Coutinho P.M."/>
            <person name="de Vries R.P."/>
            <person name="Ferreira P."/>
            <person name="Findley K."/>
            <person name="Foster B."/>
            <person name="Gaskell J."/>
            <person name="Glotzer D."/>
            <person name="Gorecki P."/>
            <person name="Heitman J."/>
            <person name="Hesse C."/>
            <person name="Hori C."/>
            <person name="Igarashi K."/>
            <person name="Jurgens J.A."/>
            <person name="Kallen N."/>
            <person name="Kersten P."/>
            <person name="Kohler A."/>
            <person name="Kuees U."/>
            <person name="Kumar T.K.A."/>
            <person name="Kuo A."/>
            <person name="LaButti K."/>
            <person name="Larrondo L.F."/>
            <person name="Lindquist E."/>
            <person name="Ling A."/>
            <person name="Lombard V."/>
            <person name="Lucas S."/>
            <person name="Lundell T."/>
            <person name="Martin R."/>
            <person name="McLaughlin D.J."/>
            <person name="Morgenstern I."/>
            <person name="Morin E."/>
            <person name="Murat C."/>
            <person name="Nagy L.G."/>
            <person name="Nolan M."/>
            <person name="Ohm R.A."/>
            <person name="Patyshakuliyeva A."/>
            <person name="Rokas A."/>
            <person name="Ruiz-Duenas F.J."/>
            <person name="Sabat G."/>
            <person name="Salamov A."/>
            <person name="Samejima M."/>
            <person name="Schmutz J."/>
            <person name="Slot J.C."/>
            <person name="St John F."/>
            <person name="Stenlid J."/>
            <person name="Sun H."/>
            <person name="Sun S."/>
            <person name="Syed K."/>
            <person name="Tsang A."/>
            <person name="Wiebenga A."/>
            <person name="Young D."/>
            <person name="Pisabarro A."/>
            <person name="Eastwood D.C."/>
            <person name="Martin F."/>
            <person name="Cullen D."/>
            <person name="Grigoriev I.V."/>
            <person name="Hibbett D.S."/>
        </authorList>
    </citation>
    <scope>NUCLEOTIDE SEQUENCE [LARGE SCALE GENOMIC DNA]</scope>
    <source>
        <strain evidence="1 2">ATCC 11539</strain>
    </source>
</reference>
<dbReference type="OrthoDB" id="447953at2759"/>
<dbReference type="Proteomes" id="UP000030669">
    <property type="component" value="Unassembled WGS sequence"/>
</dbReference>
<dbReference type="KEGG" id="gtr:GLOTRDRAFT_19198"/>
<dbReference type="OMA" id="EERLALX"/>
<feature type="non-terminal residue" evidence="1">
    <location>
        <position position="105"/>
    </location>
</feature>
<dbReference type="AlphaFoldDB" id="S7PWW9"/>